<keyword evidence="3 6" id="KW-0597">Phosphoprotein</keyword>
<dbReference type="Pfam" id="PF02518">
    <property type="entry name" value="HATPase_c"/>
    <property type="match status" value="1"/>
</dbReference>
<dbReference type="Pfam" id="PF08448">
    <property type="entry name" value="PAS_4"/>
    <property type="match status" value="1"/>
</dbReference>
<evidence type="ECO:0000256" key="6">
    <source>
        <dbReference type="PROSITE-ProRule" id="PRU00169"/>
    </source>
</evidence>
<dbReference type="Gene3D" id="3.30.450.20">
    <property type="entry name" value="PAS domain"/>
    <property type="match status" value="2"/>
</dbReference>
<feature type="domain" description="Histidine kinase" evidence="9">
    <location>
        <begin position="685"/>
        <end position="901"/>
    </location>
</feature>
<keyword evidence="8" id="KW-1133">Transmembrane helix</keyword>
<dbReference type="Gene3D" id="3.40.50.2300">
    <property type="match status" value="1"/>
</dbReference>
<evidence type="ECO:0000259" key="9">
    <source>
        <dbReference type="PROSITE" id="PS50109"/>
    </source>
</evidence>
<reference evidence="11 12" key="1">
    <citation type="submission" date="2020-02" db="EMBL/GenBank/DDBJ databases">
        <title>Synteny-based analysis reveals conserved mechanism for high triclosan tolerance in Pseudomonas, as well as instances of horizontal transfer.</title>
        <authorList>
            <person name="Mcfarland A.G."/>
            <person name="Bertucci H.K."/>
            <person name="Litmann E."/>
            <person name="Shen J."/>
            <person name="Huttenhower C."/>
            <person name="Hartmann E.M."/>
        </authorList>
    </citation>
    <scope>NUCLEOTIDE SEQUENCE [LARGE SCALE GENOMIC DNA]</scope>
    <source>
        <strain evidence="11 12">115A1</strain>
    </source>
</reference>
<dbReference type="SUPFAM" id="SSF55781">
    <property type="entry name" value="GAF domain-like"/>
    <property type="match status" value="1"/>
</dbReference>
<dbReference type="Gene3D" id="3.30.565.10">
    <property type="entry name" value="Histidine kinase-like ATPase, C-terminal domain"/>
    <property type="match status" value="1"/>
</dbReference>
<keyword evidence="8" id="KW-0812">Transmembrane</keyword>
<feature type="modified residue" description="4-aspartylphosphate" evidence="6">
    <location>
        <position position="970"/>
    </location>
</feature>
<evidence type="ECO:0000256" key="8">
    <source>
        <dbReference type="SAM" id="Phobius"/>
    </source>
</evidence>
<proteinExistence type="predicted"/>
<dbReference type="CDD" id="cd00082">
    <property type="entry name" value="HisKA"/>
    <property type="match status" value="1"/>
</dbReference>
<dbReference type="SMART" id="SM00388">
    <property type="entry name" value="HisKA"/>
    <property type="match status" value="1"/>
</dbReference>
<accession>A0ABR5YX48</accession>
<feature type="transmembrane region" description="Helical" evidence="8">
    <location>
        <begin position="20"/>
        <end position="42"/>
    </location>
</feature>
<dbReference type="PROSITE" id="PS50109">
    <property type="entry name" value="HIS_KIN"/>
    <property type="match status" value="1"/>
</dbReference>
<dbReference type="Proteomes" id="UP000786387">
    <property type="component" value="Unassembled WGS sequence"/>
</dbReference>
<comment type="caution">
    <text evidence="11">The sequence shown here is derived from an EMBL/GenBank/DDBJ whole genome shotgun (WGS) entry which is preliminary data.</text>
</comment>
<dbReference type="InterPro" id="IPR003661">
    <property type="entry name" value="HisK_dim/P_dom"/>
</dbReference>
<dbReference type="PRINTS" id="PR00344">
    <property type="entry name" value="BCTRLSENSOR"/>
</dbReference>
<evidence type="ECO:0000313" key="12">
    <source>
        <dbReference type="Proteomes" id="UP000786387"/>
    </source>
</evidence>
<evidence type="ECO:0000313" key="11">
    <source>
        <dbReference type="EMBL" id="MBA1272471.1"/>
    </source>
</evidence>
<evidence type="ECO:0000256" key="3">
    <source>
        <dbReference type="ARBA" id="ARBA00022553"/>
    </source>
</evidence>
<dbReference type="CDD" id="cd18774">
    <property type="entry name" value="PDC2_HK_sensor"/>
    <property type="match status" value="1"/>
</dbReference>
<evidence type="ECO:0000256" key="4">
    <source>
        <dbReference type="ARBA" id="ARBA00022679"/>
    </source>
</evidence>
<dbReference type="CDD" id="cd00075">
    <property type="entry name" value="HATPase"/>
    <property type="match status" value="1"/>
</dbReference>
<dbReference type="SMART" id="SM00065">
    <property type="entry name" value="GAF"/>
    <property type="match status" value="1"/>
</dbReference>
<evidence type="ECO:0000256" key="1">
    <source>
        <dbReference type="ARBA" id="ARBA00000085"/>
    </source>
</evidence>
<dbReference type="Gene3D" id="3.30.450.40">
    <property type="match status" value="1"/>
</dbReference>
<protein>
    <recommendedName>
        <fullName evidence="2">histidine kinase</fullName>
        <ecNumber evidence="2">2.7.13.3</ecNumber>
    </recommendedName>
</protein>
<dbReference type="InterPro" id="IPR036890">
    <property type="entry name" value="HATPase_C_sf"/>
</dbReference>
<dbReference type="SUPFAM" id="SSF52172">
    <property type="entry name" value="CheY-like"/>
    <property type="match status" value="1"/>
</dbReference>
<dbReference type="Pfam" id="PF00512">
    <property type="entry name" value="HisKA"/>
    <property type="match status" value="1"/>
</dbReference>
<dbReference type="InterPro" id="IPR001789">
    <property type="entry name" value="Sig_transdc_resp-reg_receiver"/>
</dbReference>
<keyword evidence="8" id="KW-0472">Membrane</keyword>
<keyword evidence="7" id="KW-0175">Coiled coil</keyword>
<comment type="catalytic activity">
    <reaction evidence="1">
        <text>ATP + protein L-histidine = ADP + protein N-phospho-L-histidine.</text>
        <dbReference type="EC" id="2.7.13.3"/>
    </reaction>
</comment>
<keyword evidence="12" id="KW-1185">Reference proteome</keyword>
<dbReference type="PROSITE" id="PS50110">
    <property type="entry name" value="RESPONSE_REGULATORY"/>
    <property type="match status" value="1"/>
</dbReference>
<dbReference type="InterPro" id="IPR036097">
    <property type="entry name" value="HisK_dim/P_sf"/>
</dbReference>
<dbReference type="SUPFAM" id="SSF55874">
    <property type="entry name" value="ATPase domain of HSP90 chaperone/DNA topoisomerase II/histidine kinase"/>
    <property type="match status" value="1"/>
</dbReference>
<feature type="domain" description="Response regulatory" evidence="10">
    <location>
        <begin position="921"/>
        <end position="1037"/>
    </location>
</feature>
<dbReference type="InterPro" id="IPR005467">
    <property type="entry name" value="His_kinase_dom"/>
</dbReference>
<dbReference type="EMBL" id="JAAMRF010000002">
    <property type="protein sequence ID" value="MBA1272471.1"/>
    <property type="molecule type" value="Genomic_DNA"/>
</dbReference>
<dbReference type="CDD" id="cd17580">
    <property type="entry name" value="REC_2_DhkD-like"/>
    <property type="match status" value="1"/>
</dbReference>
<dbReference type="SMART" id="SM00448">
    <property type="entry name" value="REC"/>
    <property type="match status" value="1"/>
</dbReference>
<dbReference type="InterPro" id="IPR013656">
    <property type="entry name" value="PAS_4"/>
</dbReference>
<dbReference type="EC" id="2.7.13.3" evidence="2"/>
<feature type="coiled-coil region" evidence="7">
    <location>
        <begin position="355"/>
        <end position="389"/>
    </location>
</feature>
<dbReference type="InterPro" id="IPR003594">
    <property type="entry name" value="HATPase_dom"/>
</dbReference>
<dbReference type="Pfam" id="PF00072">
    <property type="entry name" value="Response_reg"/>
    <property type="match status" value="1"/>
</dbReference>
<gene>
    <name evidence="11" type="ORF">G7026_03770</name>
</gene>
<name>A0ABR5YX48_9GAMM</name>
<dbReference type="InterPro" id="IPR004358">
    <property type="entry name" value="Sig_transdc_His_kin-like_C"/>
</dbReference>
<evidence type="ECO:0000256" key="7">
    <source>
        <dbReference type="SAM" id="Coils"/>
    </source>
</evidence>
<dbReference type="Pfam" id="PF13185">
    <property type="entry name" value="GAF_2"/>
    <property type="match status" value="1"/>
</dbReference>
<dbReference type="InterPro" id="IPR003018">
    <property type="entry name" value="GAF"/>
</dbReference>
<dbReference type="SUPFAM" id="SSF47384">
    <property type="entry name" value="Homodimeric domain of signal transducing histidine kinase"/>
    <property type="match status" value="1"/>
</dbReference>
<dbReference type="SMART" id="SM00387">
    <property type="entry name" value="HATPase_c"/>
    <property type="match status" value="1"/>
</dbReference>
<keyword evidence="5" id="KW-0418">Kinase</keyword>
<dbReference type="InterPro" id="IPR011006">
    <property type="entry name" value="CheY-like_superfamily"/>
</dbReference>
<feature type="transmembrane region" description="Helical" evidence="8">
    <location>
        <begin position="286"/>
        <end position="307"/>
    </location>
</feature>
<organism evidence="11 12">
    <name type="scientific">Stutzerimonas azotifigens</name>
    <dbReference type="NCBI Taxonomy" id="291995"/>
    <lineage>
        <taxon>Bacteria</taxon>
        <taxon>Pseudomonadati</taxon>
        <taxon>Pseudomonadota</taxon>
        <taxon>Gammaproteobacteria</taxon>
        <taxon>Pseudomonadales</taxon>
        <taxon>Pseudomonadaceae</taxon>
        <taxon>Stutzerimonas</taxon>
    </lineage>
</organism>
<evidence type="ECO:0000256" key="5">
    <source>
        <dbReference type="ARBA" id="ARBA00022777"/>
    </source>
</evidence>
<dbReference type="SUPFAM" id="SSF55785">
    <property type="entry name" value="PYP-like sensor domain (PAS domain)"/>
    <property type="match status" value="1"/>
</dbReference>
<dbReference type="InterPro" id="IPR029016">
    <property type="entry name" value="GAF-like_dom_sf"/>
</dbReference>
<evidence type="ECO:0000259" key="10">
    <source>
        <dbReference type="PROSITE" id="PS50110"/>
    </source>
</evidence>
<dbReference type="PANTHER" id="PTHR43547:SF2">
    <property type="entry name" value="HYBRID SIGNAL TRANSDUCTION HISTIDINE KINASE C"/>
    <property type="match status" value="1"/>
</dbReference>
<dbReference type="Gene3D" id="1.10.287.130">
    <property type="match status" value="1"/>
</dbReference>
<dbReference type="PANTHER" id="PTHR43547">
    <property type="entry name" value="TWO-COMPONENT HISTIDINE KINASE"/>
    <property type="match status" value="1"/>
</dbReference>
<dbReference type="InterPro" id="IPR035965">
    <property type="entry name" value="PAS-like_dom_sf"/>
</dbReference>
<evidence type="ECO:0000256" key="2">
    <source>
        <dbReference type="ARBA" id="ARBA00012438"/>
    </source>
</evidence>
<sequence>MDQNVGHKPPRTVRLRKRLLTIALAGIVPLAVAAGLGLLAIIHEQRHQTELRGLEVTRLAATAIEVEVQRSMDVLQALAQSGPLTEGDIRAYGQLGRRVLPFMPGWHSILLIDHDGQVVQRVARETPTADGALADHASFNEVLRTGNAQVGNMALGPRNTWGIPLRVPVVRDGQIRYVLTAVLQPEAILNVINNRRLPEGWVTTVLDRNEKRVARTVHHQETLGTSPTATLHDLLMHNPAAEGIGVSETLEGESMYTAFVRLEELGWTIATGIPRSNVAAGAMQSLMLYGSGLAMSLALAVAAVLFATQRINVPMRQLRRAANAIGKHQPVHAPDSEIDEIREVGQALQIAAQARDLSERERDQMVSRLEQAQRELTQQVSDLERLQALSSRLLQLPSLDEQLDSILEVLCDLHGATQGLLSLSENGSPPRPHSTRGLSQAALEWLDDLQPGRDICGGAVLSGQRIVAVDTDPCFAPFAPQARLEGFRAAHITPIKHSDGTVMGALTILLATARVPSEREIRLADLTADLASVFIDRDRARTQAGALEQRLQVALDSSTVPFTVISPLRDDSDVIRDFRCDFVNPKAAAILDCPVQELTGARGCDLLPDWGNSRLFATLVDVVTSGRSQEFELPSTFEERERWFHVIATPFRSSVAIWFADISDRKRQEQVILEADRRKDEFLATLAHELRNPLAPIRLAASVFGTPMASEAQKQRSQQVIERQVRHMALLLDDLMDISRITLGKLILRSEPVDLRKVVEAALETAGAKLEAKHHQVLVQLPDTPIMVHGDALRLEQLVTNLLTNAAKFTDGGGHIGVALDREDGLARIRVSDDGRGIDPEHLTPIFEKFAQVAPTYQSTGLGIGLALARGLARLHGGDIEASSAGLGQGSQFTVHLPVREEQAPLSPDRTTPVQASAARCILVADDNRDIAETMAELLRLEGHQVHLAFDGLEALESFQRIRPQVALLDIGMPGLRGDEVARAIRALPGDQQVLLVAITGWGQPKDKEAALAAGFDRHLTKPVNINELLAAIDAAFEAC</sequence>
<keyword evidence="4" id="KW-0808">Transferase</keyword>